<name>A0ACC2T873_9FUNG</name>
<protein>
    <submittedName>
        <fullName evidence="1">Uncharacterized protein</fullName>
    </submittedName>
</protein>
<organism evidence="1 2">
    <name type="scientific">Entomophthora muscae</name>
    <dbReference type="NCBI Taxonomy" id="34485"/>
    <lineage>
        <taxon>Eukaryota</taxon>
        <taxon>Fungi</taxon>
        <taxon>Fungi incertae sedis</taxon>
        <taxon>Zoopagomycota</taxon>
        <taxon>Entomophthoromycotina</taxon>
        <taxon>Entomophthoromycetes</taxon>
        <taxon>Entomophthorales</taxon>
        <taxon>Entomophthoraceae</taxon>
        <taxon>Entomophthora</taxon>
    </lineage>
</organism>
<comment type="caution">
    <text evidence="1">The sequence shown here is derived from an EMBL/GenBank/DDBJ whole genome shotgun (WGS) entry which is preliminary data.</text>
</comment>
<gene>
    <name evidence="1" type="ORF">DSO57_1004346</name>
</gene>
<proteinExistence type="predicted"/>
<dbReference type="EMBL" id="QTSX02003561">
    <property type="protein sequence ID" value="KAJ9070754.1"/>
    <property type="molecule type" value="Genomic_DNA"/>
</dbReference>
<evidence type="ECO:0000313" key="1">
    <source>
        <dbReference type="EMBL" id="KAJ9070754.1"/>
    </source>
</evidence>
<keyword evidence="2" id="KW-1185">Reference proteome</keyword>
<dbReference type="Proteomes" id="UP001165960">
    <property type="component" value="Unassembled WGS sequence"/>
</dbReference>
<sequence length="216" mass="24558">MDQNMIALDKKVEQLGSRLHQFEKYVLDNFQRLEAKVDNQAKVSCLSTPKLLPCLYSTKISTLQTKVATSESAINVYEEEFARAHETIMALQKEQIILRNAVLRLSKTTMSVESELRQRSLQMDNSNLHNFLARMEAQIQLLETKGFKCILSSWQTSSSMCTDHYEDAADTPVVSTNVEQLVLLLVCSKLQIDVSLANVLYLSLCKSTTDYNRIEL</sequence>
<accession>A0ACC2T873</accession>
<evidence type="ECO:0000313" key="2">
    <source>
        <dbReference type="Proteomes" id="UP001165960"/>
    </source>
</evidence>
<reference evidence="1" key="1">
    <citation type="submission" date="2022-04" db="EMBL/GenBank/DDBJ databases">
        <title>Genome of the entomopathogenic fungus Entomophthora muscae.</title>
        <authorList>
            <person name="Elya C."/>
            <person name="Lovett B.R."/>
            <person name="Lee E."/>
            <person name="Macias A.M."/>
            <person name="Hajek A.E."/>
            <person name="De Bivort B.L."/>
            <person name="Kasson M.T."/>
            <person name="De Fine Licht H.H."/>
            <person name="Stajich J.E."/>
        </authorList>
    </citation>
    <scope>NUCLEOTIDE SEQUENCE</scope>
    <source>
        <strain evidence="1">Berkeley</strain>
    </source>
</reference>